<dbReference type="EMBL" id="PP911589">
    <property type="protein sequence ID" value="XCA47308.1"/>
    <property type="molecule type" value="Genomic_DNA"/>
</dbReference>
<accession>A0AAU7YMP7</accession>
<evidence type="ECO:0000313" key="1">
    <source>
        <dbReference type="EMBL" id="XCA47308.1"/>
    </source>
</evidence>
<organism evidence="1">
    <name type="scientific">Micromonas commoda virus</name>
    <dbReference type="NCBI Taxonomy" id="3057169"/>
    <lineage>
        <taxon>Viruses</taxon>
        <taxon>Varidnaviria</taxon>
        <taxon>Bamfordvirae</taxon>
        <taxon>Nucleocytoviricota</taxon>
        <taxon>Megaviricetes</taxon>
        <taxon>Algavirales</taxon>
        <taxon>Phycodnaviridae</taxon>
    </lineage>
</organism>
<name>A0AAU7YMP7_9PHYC</name>
<reference evidence="1" key="1">
    <citation type="submission" date="2024-06" db="EMBL/GenBank/DDBJ databases">
        <title>Evidence of context-dependent and transient costs of resisting viral infection in isolates of the marine microalga Micromonas sp. (class Mamiellophyceae).</title>
        <authorList>
            <person name="Bedi de Silva A."/>
            <person name="Schvarcz C.R."/>
            <person name="Steward G.R."/>
            <person name="Edwards K.F."/>
        </authorList>
    </citation>
    <scope>NUCLEOTIDE SEQUENCE</scope>
    <source>
        <strain evidence="1">McV-KB2</strain>
    </source>
</reference>
<sequence>MSLLHMSYAVPMRTRGRSTRVVTRASSSIDDYDVDRLVKQNKRLEKAMKKVPTYRFEREHRRVNKALVELITFLEVLEEDDDAEIPDALLDMYNFCGEVPDDIECKLYDF</sequence>
<proteinExistence type="predicted"/>
<protein>
    <submittedName>
        <fullName evidence="1">Uncharacterized protein</fullName>
    </submittedName>
</protein>